<organism evidence="1 2">
    <name type="scientific">Amycolatopsis mongoliensis</name>
    <dbReference type="NCBI Taxonomy" id="715475"/>
    <lineage>
        <taxon>Bacteria</taxon>
        <taxon>Bacillati</taxon>
        <taxon>Actinomycetota</taxon>
        <taxon>Actinomycetes</taxon>
        <taxon>Pseudonocardiales</taxon>
        <taxon>Pseudonocardiaceae</taxon>
        <taxon>Amycolatopsis</taxon>
    </lineage>
</organism>
<dbReference type="Proteomes" id="UP001239397">
    <property type="component" value="Chromosome"/>
</dbReference>
<dbReference type="KEGG" id="amog:QRX60_12970"/>
<dbReference type="RefSeq" id="WP_286001028.1">
    <property type="nucleotide sequence ID" value="NZ_CP127295.1"/>
</dbReference>
<dbReference type="AlphaFoldDB" id="A0A9Y2JWQ6"/>
<keyword evidence="2" id="KW-1185">Reference proteome</keyword>
<sequence>MEAHSVETYSRGPIDVTRVAGFRTGTADPDDLRRAVTASPGYARAAADQRAAVLELVLQTGTTEPRRRLRSLKRLLARRR</sequence>
<reference evidence="1 2" key="1">
    <citation type="submission" date="2023-06" db="EMBL/GenBank/DDBJ databases">
        <authorList>
            <person name="Oyuntsetseg B."/>
            <person name="Kim S.B."/>
        </authorList>
    </citation>
    <scope>NUCLEOTIDE SEQUENCE [LARGE SCALE GENOMIC DNA]</scope>
    <source>
        <strain evidence="1 2">4-36</strain>
    </source>
</reference>
<proteinExistence type="predicted"/>
<evidence type="ECO:0000313" key="2">
    <source>
        <dbReference type="Proteomes" id="UP001239397"/>
    </source>
</evidence>
<name>A0A9Y2JWQ6_9PSEU</name>
<evidence type="ECO:0000313" key="1">
    <source>
        <dbReference type="EMBL" id="WIY04707.1"/>
    </source>
</evidence>
<gene>
    <name evidence="1" type="ORF">QRX60_12970</name>
</gene>
<accession>A0A9Y2JWQ6</accession>
<protein>
    <submittedName>
        <fullName evidence="1">Uncharacterized protein</fullName>
    </submittedName>
</protein>
<dbReference type="EMBL" id="CP127295">
    <property type="protein sequence ID" value="WIY04707.1"/>
    <property type="molecule type" value="Genomic_DNA"/>
</dbReference>